<name>A0A8T7M7T9_9CHLR</name>
<evidence type="ECO:0000313" key="4">
    <source>
        <dbReference type="EMBL" id="WJW68014.1"/>
    </source>
</evidence>
<feature type="transmembrane region" description="Helical" evidence="1">
    <location>
        <begin position="179"/>
        <end position="196"/>
    </location>
</feature>
<keyword evidence="1" id="KW-1133">Transmembrane helix</keyword>
<reference evidence="4" key="2">
    <citation type="journal article" date="2024" name="Nature">
        <title>Anoxygenic phototroph of the Chloroflexota uses a type I reaction centre.</title>
        <authorList>
            <person name="Tsuji J.M."/>
            <person name="Shaw N.A."/>
            <person name="Nagashima S."/>
            <person name="Venkiteswaran J.J."/>
            <person name="Schiff S.L."/>
            <person name="Watanabe T."/>
            <person name="Fukui M."/>
            <person name="Hanada S."/>
            <person name="Tank M."/>
            <person name="Neufeld J.D."/>
        </authorList>
    </citation>
    <scope>NUCLEOTIDE SEQUENCE</scope>
    <source>
        <strain evidence="4">L227-S17</strain>
    </source>
</reference>
<feature type="transmembrane region" description="Helical" evidence="1">
    <location>
        <begin position="288"/>
        <end position="312"/>
    </location>
</feature>
<organism evidence="3 5">
    <name type="scientific">Candidatus Chlorohelix allophototropha</name>
    <dbReference type="NCBI Taxonomy" id="3003348"/>
    <lineage>
        <taxon>Bacteria</taxon>
        <taxon>Bacillati</taxon>
        <taxon>Chloroflexota</taxon>
        <taxon>Chloroflexia</taxon>
        <taxon>Candidatus Chloroheliales</taxon>
        <taxon>Candidatus Chloroheliaceae</taxon>
        <taxon>Candidatus Chlorohelix</taxon>
    </lineage>
</organism>
<accession>A0A8T7M7T9</accession>
<evidence type="ECO:0000259" key="2">
    <source>
        <dbReference type="Pfam" id="PF13231"/>
    </source>
</evidence>
<feature type="domain" description="Glycosyltransferase RgtA/B/C/D-like" evidence="2">
    <location>
        <begin position="105"/>
        <end position="258"/>
    </location>
</feature>
<keyword evidence="1" id="KW-0812">Transmembrane</keyword>
<dbReference type="InterPro" id="IPR019962">
    <property type="entry name" value="CHP03663"/>
</dbReference>
<feature type="transmembrane region" description="Helical" evidence="1">
    <location>
        <begin position="581"/>
        <end position="600"/>
    </location>
</feature>
<feature type="transmembrane region" description="Helical" evidence="1">
    <location>
        <begin position="620"/>
        <end position="638"/>
    </location>
</feature>
<feature type="transmembrane region" description="Helical" evidence="1">
    <location>
        <begin position="536"/>
        <end position="560"/>
    </location>
</feature>
<dbReference type="EMBL" id="JACATZ010000003">
    <property type="protein sequence ID" value="NWJ48073.1"/>
    <property type="molecule type" value="Genomic_DNA"/>
</dbReference>
<dbReference type="EMBL" id="CP128400">
    <property type="protein sequence ID" value="WJW68014.1"/>
    <property type="molecule type" value="Genomic_DNA"/>
</dbReference>
<proteinExistence type="predicted"/>
<protein>
    <submittedName>
        <fullName evidence="3">TIGR03663 family protein</fullName>
    </submittedName>
</protein>
<evidence type="ECO:0000313" key="3">
    <source>
        <dbReference type="EMBL" id="NWJ48073.1"/>
    </source>
</evidence>
<dbReference type="InterPro" id="IPR038731">
    <property type="entry name" value="RgtA/B/C-like"/>
</dbReference>
<feature type="transmembrane region" description="Helical" evidence="1">
    <location>
        <begin position="244"/>
        <end position="268"/>
    </location>
</feature>
<dbReference type="Pfam" id="PF13231">
    <property type="entry name" value="PMT_2"/>
    <property type="match status" value="1"/>
</dbReference>
<feature type="transmembrane region" description="Helical" evidence="1">
    <location>
        <begin position="361"/>
        <end position="381"/>
    </location>
</feature>
<feature type="transmembrane region" description="Helical" evidence="1">
    <location>
        <begin position="208"/>
        <end position="237"/>
    </location>
</feature>
<dbReference type="AlphaFoldDB" id="A0A8T7M7T9"/>
<feature type="transmembrane region" description="Helical" evidence="1">
    <location>
        <begin position="420"/>
        <end position="441"/>
    </location>
</feature>
<keyword evidence="1" id="KW-0472">Membrane</keyword>
<sequence length="920" mass="104450">MAIDEQNPLYTQTDELPPDTVIESGLDSGYSHSRPPSKRFYVHRFGGFTFKLNLEVLLYLIIIIFALFTRFADLDSRALHHDEGVHAYYSYQYYIGGGYEQEPWKHGPLLYHVTAATFWLFGDSVTTARFPSAALGVIMVLLPLLIRRELGRWGALSASFLLAISPLFLYYSRFIREDIFVAVISLLLVGFIFRFIDKPGRSHFYLLMASLALLFCTKVISFFYVALFGGFLFAWLCWQLAPRLLVIIGIYLLVALAGFSFLAGFYPLPPIPSDNPNPDALKTYVYQVLSHPLVWAALILGIIGLVLIYYAFKEVAVNRRNYFTRMGLVNSTYRASTALFMPYEPGTVAYAVGWLGRRWKVVGVGFALAFGIYSAFYTGFFSSPAQGEVGLLSTLFYWMAQQGVERGAQPWYYYMLTLPLYEPLALMFGSISGILILWQTIRFGTRRKIRREIIPSSDIPDVENDDELDAPVGTMAETVSRPRWQVRETSTSIKGNSLLPGERQRLPHPYFAPLFLLTWAIGNFIFLSWAGEKMPWLTIHLALPFILLTAYLCQSVFGGIDKYLSGAESRELIIYKFRSVHFFWILTGLLLFVGVLGYTITMNVNVNSAISQPRSSQALLWIPLILSIFLLISGSILLGSRIAFYAVGLVAFGLMSYFTLHTAFAYAYVYADVPQEIGIYTQTSPDVVRVVKEINTVANVLPQRYRTPIMYDNDARTPLDFYLRDFTNRNVVKDFSAQALSPNGIDKLSTYPIIIAFTDKRTLLEPQLGDRYERYTYSFRAWFGEETYRNFVPIADKEIEFLTGKTNQTTVRDNVGQVAVAKGEVMNADKLQSLRTTKGILDKLYNGNGGNSWILNTSLLVSGVSKELQGDDFSRLWRYVVFREVVQPIGTLDFDLYISKDILALYRQYGDLVERPLDRS</sequence>
<evidence type="ECO:0000256" key="1">
    <source>
        <dbReference type="SAM" id="Phobius"/>
    </source>
</evidence>
<feature type="transmembrane region" description="Helical" evidence="1">
    <location>
        <begin position="56"/>
        <end position="72"/>
    </location>
</feature>
<dbReference type="PANTHER" id="PTHR41710:SF2">
    <property type="entry name" value="GLYCOSYL TRANSFERASE FAMILY 39_83 DOMAIN-CONTAINING PROTEIN"/>
    <property type="match status" value="1"/>
</dbReference>
<gene>
    <name evidence="3" type="ORF">HXX08_19635</name>
    <name evidence="4" type="ORF">OZ401_003609</name>
</gene>
<feature type="transmembrane region" description="Helical" evidence="1">
    <location>
        <begin position="645"/>
        <end position="669"/>
    </location>
</feature>
<feature type="transmembrane region" description="Helical" evidence="1">
    <location>
        <begin position="510"/>
        <end position="530"/>
    </location>
</feature>
<dbReference type="PANTHER" id="PTHR41710">
    <property type="entry name" value="GLYCOSYL TRANSFERASE, FAMILY 39"/>
    <property type="match status" value="1"/>
</dbReference>
<keyword evidence="6" id="KW-1185">Reference proteome</keyword>
<dbReference type="RefSeq" id="WP_341469918.1">
    <property type="nucleotide sequence ID" value="NZ_CP128400.1"/>
</dbReference>
<dbReference type="Proteomes" id="UP001431572">
    <property type="component" value="Chromosome 2"/>
</dbReference>
<evidence type="ECO:0000313" key="6">
    <source>
        <dbReference type="Proteomes" id="UP001431572"/>
    </source>
</evidence>
<reference evidence="3 5" key="1">
    <citation type="submission" date="2020-06" db="EMBL/GenBank/DDBJ databases">
        <title>Anoxygenic phototrophic Chloroflexota member uses a Type I reaction center.</title>
        <authorList>
            <person name="Tsuji J.M."/>
            <person name="Shaw N.A."/>
            <person name="Nagashima S."/>
            <person name="Venkiteswaran J."/>
            <person name="Schiff S.L."/>
            <person name="Hanada S."/>
            <person name="Tank M."/>
            <person name="Neufeld J.D."/>
        </authorList>
    </citation>
    <scope>NUCLEOTIDE SEQUENCE [LARGE SCALE GENOMIC DNA]</scope>
    <source>
        <strain evidence="3">L227-S17</strain>
    </source>
</reference>
<dbReference type="NCBIfam" id="TIGR03663">
    <property type="entry name" value="flippase activity-associated protein Agl23"/>
    <property type="match status" value="1"/>
</dbReference>
<evidence type="ECO:0000313" key="5">
    <source>
        <dbReference type="Proteomes" id="UP000521676"/>
    </source>
</evidence>
<feature type="transmembrane region" description="Helical" evidence="1">
    <location>
        <begin position="152"/>
        <end position="172"/>
    </location>
</feature>
<dbReference type="Proteomes" id="UP000521676">
    <property type="component" value="Unassembled WGS sequence"/>
</dbReference>